<feature type="compositionally biased region" description="Polar residues" evidence="1">
    <location>
        <begin position="8"/>
        <end position="22"/>
    </location>
</feature>
<sequence length="56" mass="6691">MDHEMDQNVMQSNQPQTQAQGDQTRDLEQERQVYERMLERQSEASRQYTVGKFRSA</sequence>
<comment type="caution">
    <text evidence="2">The sequence shown here is derived from an EMBL/GenBank/DDBJ whole genome shotgun (WGS) entry which is preliminary data.</text>
</comment>
<dbReference type="RefSeq" id="WP_263846347.1">
    <property type="nucleotide sequence ID" value="NZ_JALIEB010000029.1"/>
</dbReference>
<accession>A0ABT3BKQ6</accession>
<dbReference type="EMBL" id="JALIEB010000029">
    <property type="protein sequence ID" value="MCV3274146.1"/>
    <property type="molecule type" value="Genomic_DNA"/>
</dbReference>
<evidence type="ECO:0000313" key="3">
    <source>
        <dbReference type="Proteomes" id="UP001208690"/>
    </source>
</evidence>
<gene>
    <name evidence="2" type="ORF">MUB52_22155</name>
</gene>
<reference evidence="2 3" key="1">
    <citation type="submission" date="2022-04" db="EMBL/GenBank/DDBJ databases">
        <title>Roseobacter sp. WL0113 is a bacterium isolated from neritic sediment.</title>
        <authorList>
            <person name="Wang L."/>
            <person name="He W."/>
            <person name="Zhang D.-F."/>
        </authorList>
    </citation>
    <scope>NUCLEOTIDE SEQUENCE [LARGE SCALE GENOMIC DNA]</scope>
    <source>
        <strain evidence="2 3">WL0113</strain>
    </source>
</reference>
<keyword evidence="3" id="KW-1185">Reference proteome</keyword>
<protein>
    <submittedName>
        <fullName evidence="2">Uncharacterized protein</fullName>
    </submittedName>
</protein>
<name>A0ABT3BKQ6_9RHOB</name>
<evidence type="ECO:0000313" key="2">
    <source>
        <dbReference type="EMBL" id="MCV3274146.1"/>
    </source>
</evidence>
<feature type="compositionally biased region" description="Basic and acidic residues" evidence="1">
    <location>
        <begin position="23"/>
        <end position="43"/>
    </location>
</feature>
<proteinExistence type="predicted"/>
<organism evidence="2 3">
    <name type="scientific">Roseobacter sinensis</name>
    <dbReference type="NCBI Taxonomy" id="2931391"/>
    <lineage>
        <taxon>Bacteria</taxon>
        <taxon>Pseudomonadati</taxon>
        <taxon>Pseudomonadota</taxon>
        <taxon>Alphaproteobacteria</taxon>
        <taxon>Rhodobacterales</taxon>
        <taxon>Roseobacteraceae</taxon>
        <taxon>Roseobacter</taxon>
    </lineage>
</organism>
<feature type="region of interest" description="Disordered" evidence="1">
    <location>
        <begin position="1"/>
        <end position="56"/>
    </location>
</feature>
<dbReference type="Proteomes" id="UP001208690">
    <property type="component" value="Unassembled WGS sequence"/>
</dbReference>
<evidence type="ECO:0000256" key="1">
    <source>
        <dbReference type="SAM" id="MobiDB-lite"/>
    </source>
</evidence>